<dbReference type="EMBL" id="GECZ01025481">
    <property type="protein sequence ID" value="JAS44288.1"/>
    <property type="molecule type" value="Transcribed_RNA"/>
</dbReference>
<organism evidence="3">
    <name type="scientific">Cuerna arida</name>
    <dbReference type="NCBI Taxonomy" id="1464854"/>
    <lineage>
        <taxon>Eukaryota</taxon>
        <taxon>Metazoa</taxon>
        <taxon>Ecdysozoa</taxon>
        <taxon>Arthropoda</taxon>
        <taxon>Hexapoda</taxon>
        <taxon>Insecta</taxon>
        <taxon>Pterygota</taxon>
        <taxon>Neoptera</taxon>
        <taxon>Paraneoptera</taxon>
        <taxon>Hemiptera</taxon>
        <taxon>Auchenorrhyncha</taxon>
        <taxon>Membracoidea</taxon>
        <taxon>Cicadellidae</taxon>
        <taxon>Cicadellinae</taxon>
        <taxon>Proconiini</taxon>
        <taxon>Cuerna</taxon>
    </lineage>
</organism>
<evidence type="ECO:0000256" key="1">
    <source>
        <dbReference type="SAM" id="MobiDB-lite"/>
    </source>
</evidence>
<dbReference type="AlphaFoldDB" id="A0A1B6F295"/>
<dbReference type="Gene3D" id="4.10.280.10">
    <property type="entry name" value="Helix-loop-helix DNA-binding domain"/>
    <property type="match status" value="1"/>
</dbReference>
<sequence>MVSAEEPLENFQVTSAVSNRATDFAKEQDNFAIDFDCGRIEDFLTSSSPMSFLNDNMLSDAAVGVSNSSELLPLSDKRNTLGTKRTRFISCSSTNSNQDSHSWSRAMDFDSIFFNDIMIDEHSLDQNSTMLFEDIQNCQNNQNSANIQSTVTATPLNHSHDHSYVVNSNETHIHIGGESSCRSSIPNEVNSTITEVQIDQLAMTPNSMNMFNLCQFRDNLDPIVQQNPLSNTIDEDQDITQIAVIKTEDGTRVKKRKYVRRKPLAANNTQKRLKGTKAVRKSSLRAHSVDDSDDRVLWMPSPEIATTSTVDLEDWSNMSSSSSFRTKSRPRARTSTAPAIDRQAIIAEVRANFSHMFQDPTLSVDDVETFISKEIKRTLHNRAEKARRDRMACLINNLRQTLPPEMTHGRKLPKKDTLECGVKFLTSLRKDVSDLEAHKAFLNQSLQSLECALGVLGVDPDNVQ</sequence>
<dbReference type="SMART" id="SM00353">
    <property type="entry name" value="HLH"/>
    <property type="match status" value="1"/>
</dbReference>
<dbReference type="InterPro" id="IPR011598">
    <property type="entry name" value="bHLH_dom"/>
</dbReference>
<dbReference type="Pfam" id="PF00010">
    <property type="entry name" value="HLH"/>
    <property type="match status" value="1"/>
</dbReference>
<dbReference type="SUPFAM" id="SSF47459">
    <property type="entry name" value="HLH, helix-loop-helix DNA-binding domain"/>
    <property type="match status" value="1"/>
</dbReference>
<dbReference type="InterPro" id="IPR036638">
    <property type="entry name" value="HLH_DNA-bd_sf"/>
</dbReference>
<evidence type="ECO:0000313" key="3">
    <source>
        <dbReference type="EMBL" id="JAS44288.1"/>
    </source>
</evidence>
<accession>A0A1B6F295</accession>
<reference evidence="3" key="1">
    <citation type="submission" date="2015-11" db="EMBL/GenBank/DDBJ databases">
        <title>De novo transcriptome assembly of four potential Pierce s Disease insect vectors from Arizona vineyards.</title>
        <authorList>
            <person name="Tassone E.E."/>
        </authorList>
    </citation>
    <scope>NUCLEOTIDE SEQUENCE</scope>
</reference>
<dbReference type="PROSITE" id="PS50888">
    <property type="entry name" value="BHLH"/>
    <property type="match status" value="1"/>
</dbReference>
<protein>
    <recommendedName>
        <fullName evidence="2">BHLH domain-containing protein</fullName>
    </recommendedName>
</protein>
<evidence type="ECO:0000259" key="2">
    <source>
        <dbReference type="PROSITE" id="PS50888"/>
    </source>
</evidence>
<feature type="region of interest" description="Disordered" evidence="1">
    <location>
        <begin position="315"/>
        <end position="338"/>
    </location>
</feature>
<gene>
    <name evidence="3" type="ORF">g.45048</name>
</gene>
<proteinExistence type="predicted"/>
<feature type="domain" description="BHLH" evidence="2">
    <location>
        <begin position="375"/>
        <end position="428"/>
    </location>
</feature>
<name>A0A1B6F295_9HEMI</name>
<dbReference type="GO" id="GO:0046983">
    <property type="term" value="F:protein dimerization activity"/>
    <property type="evidence" value="ECO:0007669"/>
    <property type="project" value="InterPro"/>
</dbReference>